<proteinExistence type="predicted"/>
<dbReference type="SMART" id="SM00360">
    <property type="entry name" value="RRM"/>
    <property type="match status" value="2"/>
</dbReference>
<gene>
    <name evidence="6" type="ORF">RCOM_0366260</name>
</gene>
<evidence type="ECO:0000256" key="3">
    <source>
        <dbReference type="PROSITE-ProRule" id="PRU00176"/>
    </source>
</evidence>
<dbReference type="AlphaFoldDB" id="B9T5Q7"/>
<evidence type="ECO:0000259" key="5">
    <source>
        <dbReference type="PROSITE" id="PS50102"/>
    </source>
</evidence>
<dbReference type="PROSITE" id="PS50102">
    <property type="entry name" value="RRM"/>
    <property type="match status" value="2"/>
</dbReference>
<evidence type="ECO:0000256" key="2">
    <source>
        <dbReference type="ARBA" id="ARBA00022884"/>
    </source>
</evidence>
<dbReference type="STRING" id="3988.B9T5Q7"/>
<protein>
    <submittedName>
        <fullName evidence="6">RNA binding protein, putative</fullName>
    </submittedName>
</protein>
<evidence type="ECO:0000313" key="7">
    <source>
        <dbReference type="Proteomes" id="UP000008311"/>
    </source>
</evidence>
<keyword evidence="7" id="KW-1185">Reference proteome</keyword>
<dbReference type="EMBL" id="EQ974544">
    <property type="protein sequence ID" value="EEF28811.1"/>
    <property type="molecule type" value="Genomic_DNA"/>
</dbReference>
<name>B9T5Q7_RICCO</name>
<sequence>MAQNPSKLFVGGLNSKTDGDYLNLHFSKYGQVKETLIVMDKETGSSRGFGFVTFEDHSAADTAFRDQHFILGKKVDVKWATPRNPCHNSQEQNTIDPIQSNGDENDNRIELRTKKIFVGGLPHDISNEEFKDFFSTFGTVRDAVVMYNGVTGRSRGFGFVTFDSEDSADTVLRNKYYQLKDCQIEVKMAKPRSENDKQSQSHNQMVPYYLYGSEIPSLYLVLADDRQATPPFININGYNYYGPNSMFRYYSNGAYYINNYHNKISAVTDGDGLEHHEKPNQPSV</sequence>
<evidence type="ECO:0000256" key="1">
    <source>
        <dbReference type="ARBA" id="ARBA00022737"/>
    </source>
</evidence>
<organism evidence="6 7">
    <name type="scientific">Ricinus communis</name>
    <name type="common">Castor bean</name>
    <dbReference type="NCBI Taxonomy" id="3988"/>
    <lineage>
        <taxon>Eukaryota</taxon>
        <taxon>Viridiplantae</taxon>
        <taxon>Streptophyta</taxon>
        <taxon>Embryophyta</taxon>
        <taxon>Tracheophyta</taxon>
        <taxon>Spermatophyta</taxon>
        <taxon>Magnoliopsida</taxon>
        <taxon>eudicotyledons</taxon>
        <taxon>Gunneridae</taxon>
        <taxon>Pentapetalae</taxon>
        <taxon>rosids</taxon>
        <taxon>fabids</taxon>
        <taxon>Malpighiales</taxon>
        <taxon>Euphorbiaceae</taxon>
        <taxon>Acalyphoideae</taxon>
        <taxon>Acalypheae</taxon>
        <taxon>Ricinus</taxon>
    </lineage>
</organism>
<feature type="domain" description="RRM" evidence="5">
    <location>
        <begin position="114"/>
        <end position="191"/>
    </location>
</feature>
<dbReference type="Gene3D" id="3.30.70.330">
    <property type="match status" value="2"/>
</dbReference>
<keyword evidence="1" id="KW-0677">Repeat</keyword>
<dbReference type="InterPro" id="IPR012677">
    <property type="entry name" value="Nucleotide-bd_a/b_plait_sf"/>
</dbReference>
<dbReference type="PANTHER" id="PTHR48032">
    <property type="entry name" value="RNA-BINDING PROTEIN MUSASHI HOMOLOG RBP6"/>
    <property type="match status" value="1"/>
</dbReference>
<dbReference type="InterPro" id="IPR000504">
    <property type="entry name" value="RRM_dom"/>
</dbReference>
<dbReference type="KEGG" id="rcu:8276076"/>
<dbReference type="InParanoid" id="B9T5Q7"/>
<dbReference type="PANTHER" id="PTHR48032:SF12">
    <property type="entry name" value="RRM DOMAIN-CONTAINING PROTEIN"/>
    <property type="match status" value="1"/>
</dbReference>
<evidence type="ECO:0000313" key="6">
    <source>
        <dbReference type="EMBL" id="EEF28811.1"/>
    </source>
</evidence>
<dbReference type="SUPFAM" id="SSF54928">
    <property type="entry name" value="RNA-binding domain, RBD"/>
    <property type="match status" value="2"/>
</dbReference>
<feature type="region of interest" description="Disordered" evidence="4">
    <location>
        <begin position="83"/>
        <end position="104"/>
    </location>
</feature>
<dbReference type="Proteomes" id="UP000008311">
    <property type="component" value="Unassembled WGS sequence"/>
</dbReference>
<reference evidence="7" key="1">
    <citation type="journal article" date="2010" name="Nat. Biotechnol.">
        <title>Draft genome sequence of the oilseed species Ricinus communis.</title>
        <authorList>
            <person name="Chan A.P."/>
            <person name="Crabtree J."/>
            <person name="Zhao Q."/>
            <person name="Lorenzi H."/>
            <person name="Orvis J."/>
            <person name="Puiu D."/>
            <person name="Melake-Berhan A."/>
            <person name="Jones K.M."/>
            <person name="Redman J."/>
            <person name="Chen G."/>
            <person name="Cahoon E.B."/>
            <person name="Gedil M."/>
            <person name="Stanke M."/>
            <person name="Haas B.J."/>
            <person name="Wortman J.R."/>
            <person name="Fraser-Liggett C.M."/>
            <person name="Ravel J."/>
            <person name="Rabinowicz P.D."/>
        </authorList>
    </citation>
    <scope>NUCLEOTIDE SEQUENCE [LARGE SCALE GENOMIC DNA]</scope>
    <source>
        <strain evidence="7">cv. Hale</strain>
    </source>
</reference>
<dbReference type="eggNOG" id="KOG0118">
    <property type="taxonomic scope" value="Eukaryota"/>
</dbReference>
<dbReference type="GO" id="GO:0003723">
    <property type="term" value="F:RNA binding"/>
    <property type="evidence" value="ECO:0007669"/>
    <property type="project" value="UniProtKB-UniRule"/>
</dbReference>
<dbReference type="Pfam" id="PF00076">
    <property type="entry name" value="RRM_1"/>
    <property type="match status" value="2"/>
</dbReference>
<dbReference type="OrthoDB" id="1875751at2759"/>
<keyword evidence="2 3" id="KW-0694">RNA-binding</keyword>
<feature type="compositionally biased region" description="Polar residues" evidence="4">
    <location>
        <begin position="86"/>
        <end position="102"/>
    </location>
</feature>
<evidence type="ECO:0000256" key="4">
    <source>
        <dbReference type="SAM" id="MobiDB-lite"/>
    </source>
</evidence>
<dbReference type="InterPro" id="IPR035979">
    <property type="entry name" value="RBD_domain_sf"/>
</dbReference>
<feature type="domain" description="RRM" evidence="5">
    <location>
        <begin position="6"/>
        <end position="82"/>
    </location>
</feature>
<accession>B9T5Q7</accession>